<protein>
    <submittedName>
        <fullName evidence="1">Uncharacterized protein</fullName>
    </submittedName>
</protein>
<reference evidence="1 2" key="1">
    <citation type="submission" date="2021-06" db="EMBL/GenBank/DDBJ databases">
        <title>Caerostris extrusa draft genome.</title>
        <authorList>
            <person name="Kono N."/>
            <person name="Arakawa K."/>
        </authorList>
    </citation>
    <scope>NUCLEOTIDE SEQUENCE [LARGE SCALE GENOMIC DNA]</scope>
</reference>
<dbReference type="Proteomes" id="UP001054945">
    <property type="component" value="Unassembled WGS sequence"/>
</dbReference>
<evidence type="ECO:0000313" key="1">
    <source>
        <dbReference type="EMBL" id="GIY08778.1"/>
    </source>
</evidence>
<dbReference type="EMBL" id="BPLR01006288">
    <property type="protein sequence ID" value="GIY08778.1"/>
    <property type="molecule type" value="Genomic_DNA"/>
</dbReference>
<gene>
    <name evidence="1" type="ORF">CEXT_216701</name>
</gene>
<accession>A0AAV4QMQ7</accession>
<evidence type="ECO:0000313" key="2">
    <source>
        <dbReference type="Proteomes" id="UP001054945"/>
    </source>
</evidence>
<keyword evidence="2" id="KW-1185">Reference proteome</keyword>
<sequence>MKALAERLVPDTGWFLGTGDYCVGDYCEVSPTGQYCSTMDVCCVCSIVVITYHGCLYYKHWNRRQMALALRAVAPLKTR</sequence>
<proteinExistence type="predicted"/>
<dbReference type="AlphaFoldDB" id="A0AAV4QMQ7"/>
<organism evidence="1 2">
    <name type="scientific">Caerostris extrusa</name>
    <name type="common">Bark spider</name>
    <name type="synonym">Caerostris bankana</name>
    <dbReference type="NCBI Taxonomy" id="172846"/>
    <lineage>
        <taxon>Eukaryota</taxon>
        <taxon>Metazoa</taxon>
        <taxon>Ecdysozoa</taxon>
        <taxon>Arthropoda</taxon>
        <taxon>Chelicerata</taxon>
        <taxon>Arachnida</taxon>
        <taxon>Araneae</taxon>
        <taxon>Araneomorphae</taxon>
        <taxon>Entelegynae</taxon>
        <taxon>Araneoidea</taxon>
        <taxon>Araneidae</taxon>
        <taxon>Caerostris</taxon>
    </lineage>
</organism>
<comment type="caution">
    <text evidence="1">The sequence shown here is derived from an EMBL/GenBank/DDBJ whole genome shotgun (WGS) entry which is preliminary data.</text>
</comment>
<name>A0AAV4QMQ7_CAEEX</name>